<keyword evidence="2" id="KW-1185">Reference proteome</keyword>
<protein>
    <submittedName>
        <fullName evidence="1">Uncharacterized protein</fullName>
    </submittedName>
</protein>
<dbReference type="Proteomes" id="UP000601099">
    <property type="component" value="Unassembled WGS sequence"/>
</dbReference>
<proteinExistence type="predicted"/>
<comment type="caution">
    <text evidence="1">The sequence shown here is derived from an EMBL/GenBank/DDBJ whole genome shotgun (WGS) entry which is preliminary data.</text>
</comment>
<evidence type="ECO:0000313" key="1">
    <source>
        <dbReference type="EMBL" id="MBG8554956.1"/>
    </source>
</evidence>
<accession>A0ABS0L4B6</accession>
<sequence length="114" mass="13107">MDYTLPDATTIRILLPIYYIATKLEALQSRGMDDIRLSKDLEDIVHIVDNRSELLEEISEGASEVKDFIHKQLDIVLSHPDILEAFDWMLPLGSGSERKYVIQRRLSEIHAVTK</sequence>
<reference evidence="1 2" key="1">
    <citation type="submission" date="2020-11" db="EMBL/GenBank/DDBJ databases">
        <title>Hymenobacter sp.</title>
        <authorList>
            <person name="Kim M.K."/>
        </authorList>
    </citation>
    <scope>NUCLEOTIDE SEQUENCE [LARGE SCALE GENOMIC DNA]</scope>
    <source>
        <strain evidence="1 2">BT594</strain>
    </source>
</reference>
<name>A0ABS0L4B6_9BACT</name>
<organism evidence="1 2">
    <name type="scientific">Hymenobacter guriensis</name>
    <dbReference type="NCBI Taxonomy" id="2793065"/>
    <lineage>
        <taxon>Bacteria</taxon>
        <taxon>Pseudomonadati</taxon>
        <taxon>Bacteroidota</taxon>
        <taxon>Cytophagia</taxon>
        <taxon>Cytophagales</taxon>
        <taxon>Hymenobacteraceae</taxon>
        <taxon>Hymenobacter</taxon>
    </lineage>
</organism>
<dbReference type="RefSeq" id="WP_196955970.1">
    <property type="nucleotide sequence ID" value="NZ_JADWYK010000009.1"/>
</dbReference>
<dbReference type="EMBL" id="JADWYK010000009">
    <property type="protein sequence ID" value="MBG8554956.1"/>
    <property type="molecule type" value="Genomic_DNA"/>
</dbReference>
<evidence type="ECO:0000313" key="2">
    <source>
        <dbReference type="Proteomes" id="UP000601099"/>
    </source>
</evidence>
<gene>
    <name evidence="1" type="ORF">I5L79_15475</name>
</gene>